<evidence type="ECO:0000256" key="3">
    <source>
        <dbReference type="ARBA" id="ARBA00022840"/>
    </source>
</evidence>
<protein>
    <submittedName>
        <fullName evidence="5">Peptide transporter</fullName>
    </submittedName>
</protein>
<comment type="caution">
    <text evidence="5">The sequence shown here is derived from an EMBL/GenBank/DDBJ whole genome shotgun (WGS) entry which is preliminary data.</text>
</comment>
<dbReference type="OrthoDB" id="10909at2157"/>
<keyword evidence="1" id="KW-0813">Transport</keyword>
<reference evidence="5 6" key="1">
    <citation type="journal article" date="2017" name="BMC Genomics">
        <title>Genomic analysis of methanogenic archaea reveals a shift towards energy conservation.</title>
        <authorList>
            <person name="Gilmore S.P."/>
            <person name="Henske J.K."/>
            <person name="Sexton J.A."/>
            <person name="Solomon K.V."/>
            <person name="Seppala S."/>
            <person name="Yoo J.I."/>
            <person name="Huyett L.M."/>
            <person name="Pressman A."/>
            <person name="Cogan J.Z."/>
            <person name="Kivenson V."/>
            <person name="Peng X."/>
            <person name="Tan Y."/>
            <person name="Valentine D.L."/>
            <person name="O'Malley M.A."/>
        </authorList>
    </citation>
    <scope>NUCLEOTIDE SEQUENCE [LARGE SCALE GENOMIC DNA]</scope>
    <source>
        <strain evidence="5 6">M.o.H.</strain>
    </source>
</reference>
<evidence type="ECO:0000313" key="6">
    <source>
        <dbReference type="Proteomes" id="UP000217784"/>
    </source>
</evidence>
<organism evidence="5 6">
    <name type="scientific">Methanobacterium bryantii</name>
    <dbReference type="NCBI Taxonomy" id="2161"/>
    <lineage>
        <taxon>Archaea</taxon>
        <taxon>Methanobacteriati</taxon>
        <taxon>Methanobacteriota</taxon>
        <taxon>Methanomada group</taxon>
        <taxon>Methanobacteria</taxon>
        <taxon>Methanobacteriales</taxon>
        <taxon>Methanobacteriaceae</taxon>
        <taxon>Methanobacterium</taxon>
    </lineage>
</organism>
<dbReference type="SUPFAM" id="SSF52540">
    <property type="entry name" value="P-loop containing nucleoside triphosphate hydrolases"/>
    <property type="match status" value="1"/>
</dbReference>
<dbReference type="CDD" id="cd03255">
    <property type="entry name" value="ABC_MJ0796_LolCDE_FtsE"/>
    <property type="match status" value="1"/>
</dbReference>
<dbReference type="InterPro" id="IPR003593">
    <property type="entry name" value="AAA+_ATPase"/>
</dbReference>
<dbReference type="GO" id="GO:0005886">
    <property type="term" value="C:plasma membrane"/>
    <property type="evidence" value="ECO:0007669"/>
    <property type="project" value="TreeGrafter"/>
</dbReference>
<evidence type="ECO:0000259" key="4">
    <source>
        <dbReference type="PROSITE" id="PS50893"/>
    </source>
</evidence>
<dbReference type="Proteomes" id="UP000217784">
    <property type="component" value="Unassembled WGS sequence"/>
</dbReference>
<dbReference type="EMBL" id="LMVM01000012">
    <property type="protein sequence ID" value="PAV04982.1"/>
    <property type="molecule type" value="Genomic_DNA"/>
</dbReference>
<dbReference type="SMART" id="SM00382">
    <property type="entry name" value="AAA"/>
    <property type="match status" value="1"/>
</dbReference>
<gene>
    <name evidence="5" type="ORF">ASJ80_11810</name>
</gene>
<dbReference type="InterPro" id="IPR017871">
    <property type="entry name" value="ABC_transporter-like_CS"/>
</dbReference>
<dbReference type="GO" id="GO:0016887">
    <property type="term" value="F:ATP hydrolysis activity"/>
    <property type="evidence" value="ECO:0007669"/>
    <property type="project" value="InterPro"/>
</dbReference>
<dbReference type="AlphaFoldDB" id="A0A2A2H6E2"/>
<feature type="domain" description="ABC transporter" evidence="4">
    <location>
        <begin position="6"/>
        <end position="223"/>
    </location>
</feature>
<dbReference type="GO" id="GO:0098796">
    <property type="term" value="C:membrane protein complex"/>
    <property type="evidence" value="ECO:0007669"/>
    <property type="project" value="UniProtKB-ARBA"/>
</dbReference>
<dbReference type="GO" id="GO:0022857">
    <property type="term" value="F:transmembrane transporter activity"/>
    <property type="evidence" value="ECO:0007669"/>
    <property type="project" value="UniProtKB-ARBA"/>
</dbReference>
<dbReference type="GO" id="GO:0005524">
    <property type="term" value="F:ATP binding"/>
    <property type="evidence" value="ECO:0007669"/>
    <property type="project" value="UniProtKB-KW"/>
</dbReference>
<dbReference type="PROSITE" id="PS00211">
    <property type="entry name" value="ABC_TRANSPORTER_1"/>
    <property type="match status" value="1"/>
</dbReference>
<keyword evidence="2" id="KW-0547">Nucleotide-binding</keyword>
<keyword evidence="3" id="KW-0067">ATP-binding</keyword>
<dbReference type="InterPro" id="IPR003439">
    <property type="entry name" value="ABC_transporter-like_ATP-bd"/>
</dbReference>
<sequence>MNNAVLEFNNVWKTYTMGDELINALAGLNMALEKGSFTAVMGPSGSGKSTFLHVAGILDMPSSGVIKINGKEAKKLSVKEQARLRRNEIGFIFQRFNLMSQLTVLENVMLPMIKEDTKKAIDLLNRMGLGSKSNKYPGQLSGGEQQRVAIARALINDPSIILADEPTGELDTKNADSIMQVLKDLNQNEGVSIVVVTHNQASSDFADEILHMSDGNFVDNGSK</sequence>
<evidence type="ECO:0000256" key="2">
    <source>
        <dbReference type="ARBA" id="ARBA00022741"/>
    </source>
</evidence>
<dbReference type="InterPro" id="IPR015854">
    <property type="entry name" value="ABC_transpr_LolD-like"/>
</dbReference>
<dbReference type="PROSITE" id="PS50893">
    <property type="entry name" value="ABC_TRANSPORTER_2"/>
    <property type="match status" value="1"/>
</dbReference>
<dbReference type="InterPro" id="IPR027417">
    <property type="entry name" value="P-loop_NTPase"/>
</dbReference>
<dbReference type="PANTHER" id="PTHR24220">
    <property type="entry name" value="IMPORT ATP-BINDING PROTEIN"/>
    <property type="match status" value="1"/>
</dbReference>
<name>A0A2A2H6E2_METBR</name>
<dbReference type="Gene3D" id="3.40.50.300">
    <property type="entry name" value="P-loop containing nucleotide triphosphate hydrolases"/>
    <property type="match status" value="1"/>
</dbReference>
<evidence type="ECO:0000256" key="1">
    <source>
        <dbReference type="ARBA" id="ARBA00022448"/>
    </source>
</evidence>
<dbReference type="InterPro" id="IPR017911">
    <property type="entry name" value="MacB-like_ATP-bd"/>
</dbReference>
<proteinExistence type="predicted"/>
<evidence type="ECO:0000313" key="5">
    <source>
        <dbReference type="EMBL" id="PAV04982.1"/>
    </source>
</evidence>
<keyword evidence="6" id="KW-1185">Reference proteome</keyword>
<accession>A0A2A2H6E2</accession>
<dbReference type="Pfam" id="PF00005">
    <property type="entry name" value="ABC_tran"/>
    <property type="match status" value="1"/>
</dbReference>
<dbReference type="RefSeq" id="WP_069584283.1">
    <property type="nucleotide sequence ID" value="NZ_LMVM01000012.1"/>
</dbReference>
<dbReference type="FunFam" id="3.40.50.300:FF:000032">
    <property type="entry name" value="Export ABC transporter ATP-binding protein"/>
    <property type="match status" value="1"/>
</dbReference>